<protein>
    <submittedName>
        <fullName evidence="1">Uncharacterized protein</fullName>
    </submittedName>
</protein>
<dbReference type="EMBL" id="GGEC01008611">
    <property type="protein sequence ID" value="MBW89094.1"/>
    <property type="molecule type" value="Transcribed_RNA"/>
</dbReference>
<name>A0A2P2J6I7_RHIMU</name>
<accession>A0A2P2J6I7</accession>
<evidence type="ECO:0000313" key="1">
    <source>
        <dbReference type="EMBL" id="MBW89094.1"/>
    </source>
</evidence>
<sequence>MQIQFARQYQYRTVEKLHSGRLKTPTVSICGYNITFIQGMMTN</sequence>
<proteinExistence type="predicted"/>
<dbReference type="AlphaFoldDB" id="A0A2P2J6I7"/>
<organism evidence="1">
    <name type="scientific">Rhizophora mucronata</name>
    <name type="common">Asiatic mangrove</name>
    <dbReference type="NCBI Taxonomy" id="61149"/>
    <lineage>
        <taxon>Eukaryota</taxon>
        <taxon>Viridiplantae</taxon>
        <taxon>Streptophyta</taxon>
        <taxon>Embryophyta</taxon>
        <taxon>Tracheophyta</taxon>
        <taxon>Spermatophyta</taxon>
        <taxon>Magnoliopsida</taxon>
        <taxon>eudicotyledons</taxon>
        <taxon>Gunneridae</taxon>
        <taxon>Pentapetalae</taxon>
        <taxon>rosids</taxon>
        <taxon>fabids</taxon>
        <taxon>Malpighiales</taxon>
        <taxon>Rhizophoraceae</taxon>
        <taxon>Rhizophora</taxon>
    </lineage>
</organism>
<reference evidence="1" key="1">
    <citation type="submission" date="2018-02" db="EMBL/GenBank/DDBJ databases">
        <title>Rhizophora mucronata_Transcriptome.</title>
        <authorList>
            <person name="Meera S.P."/>
            <person name="Sreeshan A."/>
            <person name="Augustine A."/>
        </authorList>
    </citation>
    <scope>NUCLEOTIDE SEQUENCE</scope>
    <source>
        <tissue evidence="1">Leaf</tissue>
    </source>
</reference>